<dbReference type="SUPFAM" id="SSF49299">
    <property type="entry name" value="PKD domain"/>
    <property type="match status" value="1"/>
</dbReference>
<proteinExistence type="predicted"/>
<reference evidence="2 3" key="1">
    <citation type="submission" date="2018-05" db="EMBL/GenBank/DDBJ databases">
        <title>Draft genome of Methanospirillum stamsii Pt1.</title>
        <authorList>
            <person name="Dueholm M.S."/>
            <person name="Nielsen P.H."/>
            <person name="Bakmann L.F."/>
            <person name="Otzen D.E."/>
        </authorList>
    </citation>
    <scope>NUCLEOTIDE SEQUENCE [LARGE SCALE GENOMIC DNA]</scope>
    <source>
        <strain evidence="2 3">Pt1</strain>
    </source>
</reference>
<dbReference type="InterPro" id="IPR035986">
    <property type="entry name" value="PKD_dom_sf"/>
</dbReference>
<keyword evidence="3" id="KW-1185">Reference proteome</keyword>
<dbReference type="AlphaFoldDB" id="A0A2V2NIF1"/>
<dbReference type="OrthoDB" id="136775at2157"/>
<organism evidence="2 3">
    <name type="scientific">Methanospirillum stamsii</name>
    <dbReference type="NCBI Taxonomy" id="1277351"/>
    <lineage>
        <taxon>Archaea</taxon>
        <taxon>Methanobacteriati</taxon>
        <taxon>Methanobacteriota</taxon>
        <taxon>Stenosarchaea group</taxon>
        <taxon>Methanomicrobia</taxon>
        <taxon>Methanomicrobiales</taxon>
        <taxon>Methanospirillaceae</taxon>
        <taxon>Methanospirillum</taxon>
    </lineage>
</organism>
<sequence>MISARWSSVLGFFCVLILLISAVQAAYTIKPAMLPSPSGFTHGCHPSYDDFVVSTIAADFTSDRTEGDAPFRVRFYDVSYGFADNRIWDFGDGNKSTEKNPVHTYRTPGSYDVSLTLYTNYTYETSKAEYLNMSRGQYTDFMWSSIDRELDYITVHERGSGVRQEIPEGWSPEPKNRVEMPSGLDGAIGSASFKGNEITIYNSSAGYLTERGYQETLNIDGAYYLVKSVPYNTGF</sequence>
<dbReference type="InterPro" id="IPR013783">
    <property type="entry name" value="Ig-like_fold"/>
</dbReference>
<dbReference type="SMART" id="SM00089">
    <property type="entry name" value="PKD"/>
    <property type="match status" value="1"/>
</dbReference>
<evidence type="ECO:0000259" key="1">
    <source>
        <dbReference type="PROSITE" id="PS50093"/>
    </source>
</evidence>
<comment type="caution">
    <text evidence="2">The sequence shown here is derived from an EMBL/GenBank/DDBJ whole genome shotgun (WGS) entry which is preliminary data.</text>
</comment>
<evidence type="ECO:0000313" key="2">
    <source>
        <dbReference type="EMBL" id="PWR75401.1"/>
    </source>
</evidence>
<gene>
    <name evidence="2" type="ORF">DLD82_04490</name>
</gene>
<dbReference type="InterPro" id="IPR022409">
    <property type="entry name" value="PKD/Chitinase_dom"/>
</dbReference>
<dbReference type="Proteomes" id="UP000245934">
    <property type="component" value="Unassembled WGS sequence"/>
</dbReference>
<feature type="domain" description="PKD" evidence="1">
    <location>
        <begin position="56"/>
        <end position="117"/>
    </location>
</feature>
<dbReference type="Gene3D" id="2.60.40.10">
    <property type="entry name" value="Immunoglobulins"/>
    <property type="match status" value="1"/>
</dbReference>
<dbReference type="CDD" id="cd00146">
    <property type="entry name" value="PKD"/>
    <property type="match status" value="1"/>
</dbReference>
<dbReference type="Pfam" id="PF18911">
    <property type="entry name" value="PKD_4"/>
    <property type="match status" value="1"/>
</dbReference>
<evidence type="ECO:0000313" key="3">
    <source>
        <dbReference type="Proteomes" id="UP000245934"/>
    </source>
</evidence>
<name>A0A2V2NIF1_9EURY</name>
<dbReference type="PROSITE" id="PS50093">
    <property type="entry name" value="PKD"/>
    <property type="match status" value="1"/>
</dbReference>
<dbReference type="RefSeq" id="WP_109939920.1">
    <property type="nucleotide sequence ID" value="NZ_CP176366.1"/>
</dbReference>
<protein>
    <recommendedName>
        <fullName evidence="1">PKD domain-containing protein</fullName>
    </recommendedName>
</protein>
<dbReference type="InterPro" id="IPR000601">
    <property type="entry name" value="PKD_dom"/>
</dbReference>
<dbReference type="EMBL" id="QGMZ01000010">
    <property type="protein sequence ID" value="PWR75401.1"/>
    <property type="molecule type" value="Genomic_DNA"/>
</dbReference>
<dbReference type="GeneID" id="97609680"/>
<accession>A0A2V2NIF1</accession>